<dbReference type="RefSeq" id="XP_038056871.1">
    <property type="nucleotide sequence ID" value="XM_038200943.1"/>
</dbReference>
<feature type="chain" id="PRO_5037295752" description="Transmembrane protein 132E" evidence="8">
    <location>
        <begin position="25"/>
        <end position="1180"/>
    </location>
</feature>
<dbReference type="GO" id="GO:0016020">
    <property type="term" value="C:membrane"/>
    <property type="evidence" value="ECO:0007669"/>
    <property type="project" value="UniProtKB-SubCell"/>
</dbReference>
<dbReference type="InterPro" id="IPR031436">
    <property type="entry name" value="TMEM132_C"/>
</dbReference>
<feature type="compositionally biased region" description="Basic and acidic residues" evidence="6">
    <location>
        <begin position="1087"/>
        <end position="1098"/>
    </location>
</feature>
<evidence type="ECO:0000256" key="3">
    <source>
        <dbReference type="ARBA" id="ARBA00022692"/>
    </source>
</evidence>
<evidence type="ECO:0000256" key="8">
    <source>
        <dbReference type="SAM" id="SignalP"/>
    </source>
</evidence>
<dbReference type="InterPro" id="IPR026307">
    <property type="entry name" value="TMEM132"/>
</dbReference>
<feature type="transmembrane region" description="Helical" evidence="7">
    <location>
        <begin position="897"/>
        <end position="922"/>
    </location>
</feature>
<feature type="compositionally biased region" description="Polar residues" evidence="6">
    <location>
        <begin position="1171"/>
        <end position="1180"/>
    </location>
</feature>
<evidence type="ECO:0000256" key="7">
    <source>
        <dbReference type="SAM" id="Phobius"/>
    </source>
</evidence>
<evidence type="ECO:0000256" key="4">
    <source>
        <dbReference type="ARBA" id="ARBA00022989"/>
    </source>
</evidence>
<sequence>MAGLASWWFLVGVLVFTVHGGTEAKFRRSDIQSEPWAEFPVRFTPLDSQSVLLSKMAWNSSSAFQSGPKPSRGTLYADQMVGIIGSHSGAVGAGYGPFVVESSLERHANDSQSLGYDVMAELATREFISPHSSRIQVLFLLKPKHLGQGGPGTLPCLRATARYSASEATASCTPSSRSLSCLAQIVVPPAWWQDKESTSIQTLTVSYSVHSPSSCSPGASDPPLFPERSLGNVQFQQHQEVLTTVKEDKNIWLYVPKTDIAIGERFQISVAIHRNFTALGCVIRAKARRGIRVIDVHPANQNAWDISYRVKQRGGSTMVTVLRGGATGAPPTEQSGASVDVQAFTVEFEIENTTSSSRLVNWRIDYEQEQHTTTVVTTIPVASTSGQSIIPVVWADDVVNTAVLNRQRVSLPMSVVTVTQSGQVQNITASAQCTSLDPDVLKVKQDCSAIYVDGTETSGALGKKIRVSFAGREVYRAFNVWYPEFPLEVVLSDPKLSLIRGWKIPTTNDRSRRDTQQTLDLGAETLGLLGPGNLQPDTGRDNTAKGKCKLRYQQSKVDVYTRFYAPQANTVPRVTGHRQYLYGDDIRHQVTHHTRHQLLTVDPTIAHVEGTRVTGLAEGMTQIQVVGQDGQEVLGEATISVSDNKVEVIELHVGLVSGLTMQSVALGPENGGRDRSLTRVTSHKALFAEFQEAVMDARLEFDDGTEVALQDIDTKHFEAVITTLNPEMVAESPGSTPHHPTVIAIKEGSTTLMLEVALPLECQRRKRNSAVAFDVIPVNVSFSNQPKQWWPNGMDEDVLGSADNAGGRIKLTPEAGLVDYGVIRGDYDPNDKRPKHGGGGGGGTKSEGGIISIPIDIPFPYDPIDDTDQEADTIVDASDDENSDYPYTEESLSPLEIGMYVVLGIFCIAILAFMINCVLFMARYRRSKKVPDPLGGTYPQNWVMFGTEFDGRTLPVSHRNEESIPMRDFRDDSNHGDGGSRGEHTCTESEVSIERHSVEDDERHGGCPEEGSRDGNRMAASEDSESQCHHASCTDLDERGCCVIAEGTETDPFIPCQCQCQCHEENSDSINNDSTAEEQDNESECADNERTPLNRPDRSPVQNDTPSAGACCDLPSGGRDTDAHSDTQGDTPSDTHSDSELRITINPGEETESVNSSLKSQEDGELDQASDYLNNQPSTC</sequence>
<dbReference type="Pfam" id="PF15706">
    <property type="entry name" value="TMEM132_C"/>
    <property type="match status" value="1"/>
</dbReference>
<feature type="compositionally biased region" description="Basic and acidic residues" evidence="6">
    <location>
        <begin position="1119"/>
        <end position="1141"/>
    </location>
</feature>
<feature type="domain" description="Transmembrane protein family 132 fourth" evidence="10">
    <location>
        <begin position="389"/>
        <end position="484"/>
    </location>
</feature>
<dbReference type="PANTHER" id="PTHR13388:SF11">
    <property type="entry name" value="DETONATOR, ISOFORM E"/>
    <property type="match status" value="1"/>
</dbReference>
<feature type="region of interest" description="Disordered" evidence="6">
    <location>
        <begin position="828"/>
        <end position="849"/>
    </location>
</feature>
<dbReference type="PANTHER" id="PTHR13388">
    <property type="entry name" value="DETONATOR, ISOFORM E"/>
    <property type="match status" value="1"/>
</dbReference>
<comment type="similarity">
    <text evidence="2">Belongs to the TMEM132 family.</text>
</comment>
<proteinExistence type="inferred from homology"/>
<reference evidence="14" key="1">
    <citation type="submission" date="2022-11" db="UniProtKB">
        <authorList>
            <consortium name="EnsemblMetazoa"/>
        </authorList>
    </citation>
    <scope>IDENTIFICATION</scope>
</reference>
<dbReference type="AlphaFoldDB" id="A0A914A0L0"/>
<dbReference type="GeneID" id="119728628"/>
<feature type="domain" description="Transmembrane protein TMEM132 sixth" evidence="13">
    <location>
        <begin position="648"/>
        <end position="763"/>
    </location>
</feature>
<accession>A0A914A0L0</accession>
<dbReference type="InterPro" id="IPR055423">
    <property type="entry name" value="Ig_TMEM132_5th"/>
</dbReference>
<dbReference type="EnsemblMetazoa" id="XM_038200943.1">
    <property type="protein sequence ID" value="XP_038056871.1"/>
    <property type="gene ID" value="LOC119728628"/>
</dbReference>
<evidence type="ECO:0000259" key="11">
    <source>
        <dbReference type="Pfam" id="PF23039"/>
    </source>
</evidence>
<keyword evidence="5 7" id="KW-0472">Membrane</keyword>
<evidence type="ECO:0000259" key="12">
    <source>
        <dbReference type="Pfam" id="PF23486"/>
    </source>
</evidence>
<keyword evidence="3 7" id="KW-0812">Transmembrane</keyword>
<dbReference type="OrthoDB" id="10026202at2759"/>
<keyword evidence="8" id="KW-0732">Signal</keyword>
<feature type="region of interest" description="Disordered" evidence="6">
    <location>
        <begin position="1067"/>
        <end position="1180"/>
    </location>
</feature>
<keyword evidence="4 7" id="KW-1133">Transmembrane helix</keyword>
<keyword evidence="15" id="KW-1185">Reference proteome</keyword>
<feature type="compositionally biased region" description="Acidic residues" evidence="6">
    <location>
        <begin position="1075"/>
        <end position="1086"/>
    </location>
</feature>
<dbReference type="InterPro" id="IPR031437">
    <property type="entry name" value="Ig_TMEM132_4th"/>
</dbReference>
<evidence type="ECO:0000256" key="1">
    <source>
        <dbReference type="ARBA" id="ARBA00004479"/>
    </source>
</evidence>
<evidence type="ECO:0008006" key="16">
    <source>
        <dbReference type="Google" id="ProtNLM"/>
    </source>
</evidence>
<evidence type="ECO:0000259" key="10">
    <source>
        <dbReference type="Pfam" id="PF16070"/>
    </source>
</evidence>
<feature type="compositionally biased region" description="Gly residues" evidence="6">
    <location>
        <begin position="837"/>
        <end position="846"/>
    </location>
</feature>
<dbReference type="Pfam" id="PF23487">
    <property type="entry name" value="Ig_TMEM132_6th"/>
    <property type="match status" value="1"/>
</dbReference>
<evidence type="ECO:0000256" key="2">
    <source>
        <dbReference type="ARBA" id="ARBA00006166"/>
    </source>
</evidence>
<protein>
    <recommendedName>
        <fullName evidence="16">Transmembrane protein 132E</fullName>
    </recommendedName>
</protein>
<feature type="domain" description="Transmembrane protein TMEM132 fifth" evidence="12">
    <location>
        <begin position="488"/>
        <end position="646"/>
    </location>
</feature>
<evidence type="ECO:0000313" key="14">
    <source>
        <dbReference type="EnsemblMetazoa" id="XP_038056871.1"/>
    </source>
</evidence>
<feature type="compositionally biased region" description="Basic and acidic residues" evidence="6">
    <location>
        <begin position="958"/>
        <end position="1016"/>
    </location>
</feature>
<evidence type="ECO:0000259" key="9">
    <source>
        <dbReference type="Pfam" id="PF15706"/>
    </source>
</evidence>
<dbReference type="Pfam" id="PF23486">
    <property type="entry name" value="Ig_TMEM132_5th"/>
    <property type="match status" value="1"/>
</dbReference>
<dbReference type="InterPro" id="IPR055424">
    <property type="entry name" value="Ig_TMEM132_6th"/>
</dbReference>
<evidence type="ECO:0000256" key="5">
    <source>
        <dbReference type="ARBA" id="ARBA00023136"/>
    </source>
</evidence>
<feature type="region of interest" description="Disordered" evidence="6">
    <location>
        <begin position="958"/>
        <end position="1023"/>
    </location>
</feature>
<dbReference type="InterPro" id="IPR055421">
    <property type="entry name" value="TMEM132_3rd"/>
</dbReference>
<name>A0A914A0L0_PATMI</name>
<evidence type="ECO:0000256" key="6">
    <source>
        <dbReference type="SAM" id="MobiDB-lite"/>
    </source>
</evidence>
<evidence type="ECO:0000313" key="15">
    <source>
        <dbReference type="Proteomes" id="UP000887568"/>
    </source>
</evidence>
<dbReference type="Proteomes" id="UP000887568">
    <property type="component" value="Unplaced"/>
</dbReference>
<feature type="domain" description="Transmembrane protein TMEM132 cohesin-like" evidence="11">
    <location>
        <begin position="244"/>
        <end position="383"/>
    </location>
</feature>
<evidence type="ECO:0000259" key="13">
    <source>
        <dbReference type="Pfam" id="PF23487"/>
    </source>
</evidence>
<feature type="domain" description="Transmembrane protein TMEM132 C-terminal" evidence="9">
    <location>
        <begin position="878"/>
        <end position="948"/>
    </location>
</feature>
<organism evidence="14 15">
    <name type="scientific">Patiria miniata</name>
    <name type="common">Bat star</name>
    <name type="synonym">Asterina miniata</name>
    <dbReference type="NCBI Taxonomy" id="46514"/>
    <lineage>
        <taxon>Eukaryota</taxon>
        <taxon>Metazoa</taxon>
        <taxon>Echinodermata</taxon>
        <taxon>Eleutherozoa</taxon>
        <taxon>Asterozoa</taxon>
        <taxon>Asteroidea</taxon>
        <taxon>Valvatacea</taxon>
        <taxon>Valvatida</taxon>
        <taxon>Asterinidae</taxon>
        <taxon>Patiria</taxon>
    </lineage>
</organism>
<dbReference type="Pfam" id="PF23039">
    <property type="entry name" value="TMEM132_3rd"/>
    <property type="match status" value="1"/>
</dbReference>
<comment type="subcellular location">
    <subcellularLocation>
        <location evidence="1">Membrane</location>
        <topology evidence="1">Single-pass type I membrane protein</topology>
    </subcellularLocation>
</comment>
<dbReference type="Pfam" id="PF16070">
    <property type="entry name" value="Ig_TMEM132_4th"/>
    <property type="match status" value="1"/>
</dbReference>
<feature type="signal peptide" evidence="8">
    <location>
        <begin position="1"/>
        <end position="24"/>
    </location>
</feature>
<dbReference type="OMA" id="VKVSNTC"/>